<dbReference type="InterPro" id="IPR005143">
    <property type="entry name" value="TF_LuxR_autoind-bd_dom"/>
</dbReference>
<gene>
    <name evidence="5" type="ORF">ACFSUD_06665</name>
</gene>
<dbReference type="InterPro" id="IPR000792">
    <property type="entry name" value="Tscrpt_reg_LuxR_C"/>
</dbReference>
<dbReference type="InterPro" id="IPR016032">
    <property type="entry name" value="Sig_transdc_resp-reg_C-effctor"/>
</dbReference>
<dbReference type="Pfam" id="PF03472">
    <property type="entry name" value="Autoind_bind"/>
    <property type="match status" value="1"/>
</dbReference>
<reference evidence="6" key="1">
    <citation type="journal article" date="2019" name="Int. J. Syst. Evol. Microbiol.">
        <title>The Global Catalogue of Microorganisms (GCM) 10K type strain sequencing project: providing services to taxonomists for standard genome sequencing and annotation.</title>
        <authorList>
            <consortium name="The Broad Institute Genomics Platform"/>
            <consortium name="The Broad Institute Genome Sequencing Center for Infectious Disease"/>
            <person name="Wu L."/>
            <person name="Ma J."/>
        </authorList>
    </citation>
    <scope>NUCLEOTIDE SEQUENCE [LARGE SCALE GENOMIC DNA]</scope>
    <source>
        <strain evidence="6">TISTR 2562</strain>
    </source>
</reference>
<dbReference type="InterPro" id="IPR036388">
    <property type="entry name" value="WH-like_DNA-bd_sf"/>
</dbReference>
<dbReference type="SUPFAM" id="SSF75516">
    <property type="entry name" value="Pheromone-binding domain of LuxR-like quorum-sensing transcription factors"/>
    <property type="match status" value="1"/>
</dbReference>
<evidence type="ECO:0000256" key="2">
    <source>
        <dbReference type="ARBA" id="ARBA00023125"/>
    </source>
</evidence>
<comment type="caution">
    <text evidence="5">The sequence shown here is derived from an EMBL/GenBank/DDBJ whole genome shotgun (WGS) entry which is preliminary data.</text>
</comment>
<dbReference type="InterPro" id="IPR036693">
    <property type="entry name" value="TF_LuxR_autoind-bd_dom_sf"/>
</dbReference>
<dbReference type="Pfam" id="PF00196">
    <property type="entry name" value="GerE"/>
    <property type="match status" value="1"/>
</dbReference>
<evidence type="ECO:0000256" key="3">
    <source>
        <dbReference type="ARBA" id="ARBA00023163"/>
    </source>
</evidence>
<dbReference type="Gene3D" id="3.30.450.80">
    <property type="entry name" value="Transcription factor LuxR-like, autoinducer-binding domain"/>
    <property type="match status" value="1"/>
</dbReference>
<dbReference type="PRINTS" id="PR00038">
    <property type="entry name" value="HTHLUXR"/>
</dbReference>
<dbReference type="EMBL" id="JBHUMP010000004">
    <property type="protein sequence ID" value="MFD2739242.1"/>
    <property type="molecule type" value="Genomic_DNA"/>
</dbReference>
<protein>
    <submittedName>
        <fullName evidence="5">Autoinducer binding domain-containing protein</fullName>
    </submittedName>
</protein>
<sequence>MNIERQAPALRDAIIDVLAARDINAVWRSFSTALVAFGFDKILYCGIRMPGGCLVEDINDALLLHLGPQEYLDQYLGSELYRGSPAYAWASQNSGFASWPDAIAALGPIDTLTHKRILKLNADFGICSGYVGSLKGLVPGMRGIIGMSPARGLHQPEADRLWARHGKDIEILCQLLHLRVASLPQTDPRRPLTSRQREALQWCSQGKTMQDIATIMGVRSVTIEKHLRMAREALNAQTTAHAVQKAMALNLLNNGD</sequence>
<accession>A0ABW5U3A7</accession>
<feature type="domain" description="HTH luxR-type" evidence="4">
    <location>
        <begin position="185"/>
        <end position="250"/>
    </location>
</feature>
<dbReference type="Proteomes" id="UP001597474">
    <property type="component" value="Unassembled WGS sequence"/>
</dbReference>
<dbReference type="PROSITE" id="PS50043">
    <property type="entry name" value="HTH_LUXR_2"/>
    <property type="match status" value="1"/>
</dbReference>
<dbReference type="SUPFAM" id="SSF46894">
    <property type="entry name" value="C-terminal effector domain of the bipartite response regulators"/>
    <property type="match status" value="1"/>
</dbReference>
<keyword evidence="2" id="KW-0238">DNA-binding</keyword>
<dbReference type="Gene3D" id="1.10.10.10">
    <property type="entry name" value="Winged helix-like DNA-binding domain superfamily/Winged helix DNA-binding domain"/>
    <property type="match status" value="1"/>
</dbReference>
<keyword evidence="3" id="KW-0804">Transcription</keyword>
<keyword evidence="6" id="KW-1185">Reference proteome</keyword>
<dbReference type="PANTHER" id="PTHR44688:SF16">
    <property type="entry name" value="DNA-BINDING TRANSCRIPTIONAL ACTIVATOR DEVR_DOSR"/>
    <property type="match status" value="1"/>
</dbReference>
<dbReference type="RefSeq" id="WP_386372693.1">
    <property type="nucleotide sequence ID" value="NZ_JBHUMP010000004.1"/>
</dbReference>
<dbReference type="PANTHER" id="PTHR44688">
    <property type="entry name" value="DNA-BINDING TRANSCRIPTIONAL ACTIVATOR DEVR_DOSR"/>
    <property type="match status" value="1"/>
</dbReference>
<dbReference type="SMART" id="SM00421">
    <property type="entry name" value="HTH_LUXR"/>
    <property type="match status" value="1"/>
</dbReference>
<evidence type="ECO:0000259" key="4">
    <source>
        <dbReference type="PROSITE" id="PS50043"/>
    </source>
</evidence>
<evidence type="ECO:0000256" key="1">
    <source>
        <dbReference type="ARBA" id="ARBA00023015"/>
    </source>
</evidence>
<organism evidence="5 6">
    <name type="scientific">Sulfitobacter aestuarii</name>
    <dbReference type="NCBI Taxonomy" id="2161676"/>
    <lineage>
        <taxon>Bacteria</taxon>
        <taxon>Pseudomonadati</taxon>
        <taxon>Pseudomonadota</taxon>
        <taxon>Alphaproteobacteria</taxon>
        <taxon>Rhodobacterales</taxon>
        <taxon>Roseobacteraceae</taxon>
        <taxon>Sulfitobacter</taxon>
    </lineage>
</organism>
<evidence type="ECO:0000313" key="5">
    <source>
        <dbReference type="EMBL" id="MFD2739242.1"/>
    </source>
</evidence>
<name>A0ABW5U3A7_9RHOB</name>
<evidence type="ECO:0000313" key="6">
    <source>
        <dbReference type="Proteomes" id="UP001597474"/>
    </source>
</evidence>
<dbReference type="CDD" id="cd06170">
    <property type="entry name" value="LuxR_C_like"/>
    <property type="match status" value="1"/>
</dbReference>
<keyword evidence="1" id="KW-0805">Transcription regulation</keyword>
<proteinExistence type="predicted"/>